<evidence type="ECO:0000256" key="1">
    <source>
        <dbReference type="SAM" id="MobiDB-lite"/>
    </source>
</evidence>
<dbReference type="GeneID" id="117235188"/>
<dbReference type="AlphaFoldDB" id="A0A6J3KKQ9"/>
<feature type="region of interest" description="Disordered" evidence="1">
    <location>
        <begin position="1"/>
        <end position="31"/>
    </location>
</feature>
<proteinExistence type="predicted"/>
<evidence type="ECO:0000313" key="3">
    <source>
        <dbReference type="RefSeq" id="XP_033352886.1"/>
    </source>
</evidence>
<feature type="compositionally biased region" description="Basic and acidic residues" evidence="1">
    <location>
        <begin position="101"/>
        <end position="115"/>
    </location>
</feature>
<protein>
    <submittedName>
        <fullName evidence="3">Uncharacterized protein LOC117235188</fullName>
    </submittedName>
</protein>
<feature type="compositionally biased region" description="Low complexity" evidence="1">
    <location>
        <begin position="116"/>
        <end position="141"/>
    </location>
</feature>
<reference evidence="3" key="1">
    <citation type="submission" date="2025-08" db="UniProtKB">
        <authorList>
            <consortium name="RefSeq"/>
        </authorList>
    </citation>
    <scope>IDENTIFICATION</scope>
    <source>
        <tissue evidence="3">Muscle</tissue>
    </source>
</reference>
<accession>A0A6J3KKQ9</accession>
<gene>
    <name evidence="3" type="primary">LOC117235188</name>
</gene>
<keyword evidence="2" id="KW-1185">Reference proteome</keyword>
<name>A0A6J3KKQ9_9HYME</name>
<evidence type="ECO:0000313" key="2">
    <source>
        <dbReference type="Proteomes" id="UP000504631"/>
    </source>
</evidence>
<dbReference type="KEGG" id="bvk:117235188"/>
<feature type="region of interest" description="Disordered" evidence="1">
    <location>
        <begin position="101"/>
        <end position="141"/>
    </location>
</feature>
<sequence>MIPQQTRRMGPPPWQSPLPRSRKSYASEVHYHKYHGPPVHYHSKKSVYGSSSFPHGGDDFDQGYEHVNHVNIPYGKGISHAVSYGKGYIPYDQIKGSVSFNRERNPSSQEHKYTSESEYSSPPFSSPDAQYSPSSYESPQQETFFPDAETALNYNGRQSDRKRLYSSRSIEKDLVTNNPIDLGAATNKDQILLLQQKATDLYKNIVSQPQGGVLLPSGIPSATIGGSKEGIVLRDTIALGEYQQKLQEMTKSWPQFLSNAATTLGNSYQNQQVSGSYSTAGSTTPGFSGWSVNFAQPKQGYDVKEDTMEPPVDFRNMPIQSSPYHTFPVPMNVVLPAPTQAVHG</sequence>
<dbReference type="Proteomes" id="UP000504631">
    <property type="component" value="Unplaced"/>
</dbReference>
<organism evidence="2 3">
    <name type="scientific">Bombus vosnesenskii</name>
    <dbReference type="NCBI Taxonomy" id="207650"/>
    <lineage>
        <taxon>Eukaryota</taxon>
        <taxon>Metazoa</taxon>
        <taxon>Ecdysozoa</taxon>
        <taxon>Arthropoda</taxon>
        <taxon>Hexapoda</taxon>
        <taxon>Insecta</taxon>
        <taxon>Pterygota</taxon>
        <taxon>Neoptera</taxon>
        <taxon>Endopterygota</taxon>
        <taxon>Hymenoptera</taxon>
        <taxon>Apocrita</taxon>
        <taxon>Aculeata</taxon>
        <taxon>Apoidea</taxon>
        <taxon>Anthophila</taxon>
        <taxon>Apidae</taxon>
        <taxon>Bombus</taxon>
        <taxon>Pyrobombus</taxon>
    </lineage>
</organism>
<dbReference type="RefSeq" id="XP_033352886.1">
    <property type="nucleotide sequence ID" value="XM_033496995.1"/>
</dbReference>